<proteinExistence type="predicted"/>
<evidence type="ECO:0000256" key="1">
    <source>
        <dbReference type="SAM" id="MobiDB-lite"/>
    </source>
</evidence>
<reference evidence="2 3" key="1">
    <citation type="submission" date="2015-01" db="EMBL/GenBank/DDBJ databases">
        <title>Evolution of Trichinella species and genotypes.</title>
        <authorList>
            <person name="Korhonen P.K."/>
            <person name="Edoardo P."/>
            <person name="Giuseppe L.R."/>
            <person name="Gasser R.B."/>
        </authorList>
    </citation>
    <scope>NUCLEOTIDE SEQUENCE [LARGE SCALE GENOMIC DNA]</scope>
    <source>
        <strain evidence="2">ISS3</strain>
    </source>
</reference>
<accession>A0A0V0XSE2</accession>
<feature type="region of interest" description="Disordered" evidence="1">
    <location>
        <begin position="28"/>
        <end position="47"/>
    </location>
</feature>
<gene>
    <name evidence="2" type="ORF">T01_276</name>
</gene>
<feature type="compositionally biased region" description="Low complexity" evidence="1">
    <location>
        <begin position="30"/>
        <end position="41"/>
    </location>
</feature>
<sequence>MSYSNFFHLTLNKFEEWNNHHHSVFQGVEQQSRSAQSSSPQYLLEFQ</sequence>
<evidence type="ECO:0000313" key="2">
    <source>
        <dbReference type="EMBL" id="KRX90827.1"/>
    </source>
</evidence>
<keyword evidence="3" id="KW-1185">Reference proteome</keyword>
<protein>
    <submittedName>
        <fullName evidence="2">Uncharacterized protein</fullName>
    </submittedName>
</protein>
<dbReference type="AlphaFoldDB" id="A0A0V0XSE2"/>
<comment type="caution">
    <text evidence="2">The sequence shown here is derived from an EMBL/GenBank/DDBJ whole genome shotgun (WGS) entry which is preliminary data.</text>
</comment>
<evidence type="ECO:0000313" key="3">
    <source>
        <dbReference type="Proteomes" id="UP000054776"/>
    </source>
</evidence>
<feature type="non-terminal residue" evidence="2">
    <location>
        <position position="47"/>
    </location>
</feature>
<dbReference type="InParanoid" id="A0A0V0XSE2"/>
<dbReference type="Proteomes" id="UP000054776">
    <property type="component" value="Unassembled WGS sequence"/>
</dbReference>
<organism evidence="2 3">
    <name type="scientific">Trichinella spiralis</name>
    <name type="common">Trichina worm</name>
    <dbReference type="NCBI Taxonomy" id="6334"/>
    <lineage>
        <taxon>Eukaryota</taxon>
        <taxon>Metazoa</taxon>
        <taxon>Ecdysozoa</taxon>
        <taxon>Nematoda</taxon>
        <taxon>Enoplea</taxon>
        <taxon>Dorylaimia</taxon>
        <taxon>Trichinellida</taxon>
        <taxon>Trichinellidae</taxon>
        <taxon>Trichinella</taxon>
    </lineage>
</organism>
<dbReference type="EMBL" id="JYDH01007028">
    <property type="protein sequence ID" value="KRX90827.1"/>
    <property type="molecule type" value="Genomic_DNA"/>
</dbReference>
<name>A0A0V0XSE2_TRISP</name>